<dbReference type="Gramene" id="Os01t0186950-00">
    <property type="protein sequence ID" value="Os01t0186950-00"/>
    <property type="gene ID" value="Os01g0186950"/>
</dbReference>
<accession>A0A0P0UZ18</accession>
<organism evidence="2 3">
    <name type="scientific">Oryza sativa subsp. japonica</name>
    <name type="common">Rice</name>
    <dbReference type="NCBI Taxonomy" id="39947"/>
    <lineage>
        <taxon>Eukaryota</taxon>
        <taxon>Viridiplantae</taxon>
        <taxon>Streptophyta</taxon>
        <taxon>Embryophyta</taxon>
        <taxon>Tracheophyta</taxon>
        <taxon>Spermatophyta</taxon>
        <taxon>Magnoliopsida</taxon>
        <taxon>Liliopsida</taxon>
        <taxon>Poales</taxon>
        <taxon>Poaceae</taxon>
        <taxon>BOP clade</taxon>
        <taxon>Oryzoideae</taxon>
        <taxon>Oryzeae</taxon>
        <taxon>Oryzinae</taxon>
        <taxon>Oryza</taxon>
        <taxon>Oryza sativa</taxon>
    </lineage>
</organism>
<feature type="compositionally biased region" description="Polar residues" evidence="1">
    <location>
        <begin position="56"/>
        <end position="74"/>
    </location>
</feature>
<evidence type="ECO:0000256" key="1">
    <source>
        <dbReference type="SAM" id="MobiDB-lite"/>
    </source>
</evidence>
<dbReference type="EMBL" id="AP014957">
    <property type="protein sequence ID" value="BAS70791.1"/>
    <property type="molecule type" value="Genomic_DNA"/>
</dbReference>
<feature type="compositionally biased region" description="Low complexity" evidence="1">
    <location>
        <begin position="33"/>
        <end position="55"/>
    </location>
</feature>
<feature type="region of interest" description="Disordered" evidence="1">
    <location>
        <begin position="33"/>
        <end position="74"/>
    </location>
</feature>
<keyword evidence="3" id="KW-1185">Reference proteome</keyword>
<dbReference type="Proteomes" id="UP000059680">
    <property type="component" value="Chromosome 1"/>
</dbReference>
<reference evidence="2 3" key="2">
    <citation type="journal article" date="2013" name="Plant Cell Physiol.">
        <title>Rice Annotation Project Database (RAP-DB): an integrative and interactive database for rice genomics.</title>
        <authorList>
            <person name="Sakai H."/>
            <person name="Lee S.S."/>
            <person name="Tanaka T."/>
            <person name="Numa H."/>
            <person name="Kim J."/>
            <person name="Kawahara Y."/>
            <person name="Wakimoto H."/>
            <person name="Yang C.C."/>
            <person name="Iwamoto M."/>
            <person name="Abe T."/>
            <person name="Yamada Y."/>
            <person name="Muto A."/>
            <person name="Inokuchi H."/>
            <person name="Ikemura T."/>
            <person name="Matsumoto T."/>
            <person name="Sasaki T."/>
            <person name="Itoh T."/>
        </authorList>
    </citation>
    <scope>NUCLEOTIDE SEQUENCE [LARGE SCALE GENOMIC DNA]</scope>
    <source>
        <strain evidence="3">cv. Nipponbare</strain>
    </source>
</reference>
<gene>
    <name evidence="2" type="ordered locus">Os01g0186950</name>
    <name evidence="2" type="ORF">OSNPB_010186950</name>
</gene>
<reference evidence="2 3" key="3">
    <citation type="journal article" date="2013" name="Rice">
        <title>Improvement of the Oryza sativa Nipponbare reference genome using next generation sequence and optical map data.</title>
        <authorList>
            <person name="Kawahara Y."/>
            <person name="de la Bastide M."/>
            <person name="Hamilton J.P."/>
            <person name="Kanamori H."/>
            <person name="McCombie W.R."/>
            <person name="Ouyang S."/>
            <person name="Schwartz D.C."/>
            <person name="Tanaka T."/>
            <person name="Wu J."/>
            <person name="Zhou S."/>
            <person name="Childs K.L."/>
            <person name="Davidson R.M."/>
            <person name="Lin H."/>
            <person name="Quesada-Ocampo L."/>
            <person name="Vaillancourt B."/>
            <person name="Sakai H."/>
            <person name="Lee S.S."/>
            <person name="Kim J."/>
            <person name="Numa H."/>
            <person name="Itoh T."/>
            <person name="Buell C.R."/>
            <person name="Matsumoto T."/>
        </authorList>
    </citation>
    <scope>NUCLEOTIDE SEQUENCE [LARGE SCALE GENOMIC DNA]</scope>
    <source>
        <strain evidence="3">cv. Nipponbare</strain>
    </source>
</reference>
<dbReference type="PaxDb" id="39947-A0A0P0UZ18"/>
<dbReference type="InParanoid" id="A0A0P0UZ18"/>
<reference evidence="3" key="1">
    <citation type="journal article" date="2005" name="Nature">
        <title>The map-based sequence of the rice genome.</title>
        <authorList>
            <consortium name="International rice genome sequencing project (IRGSP)"/>
            <person name="Matsumoto T."/>
            <person name="Wu J."/>
            <person name="Kanamori H."/>
            <person name="Katayose Y."/>
            <person name="Fujisawa M."/>
            <person name="Namiki N."/>
            <person name="Mizuno H."/>
            <person name="Yamamoto K."/>
            <person name="Antonio B.A."/>
            <person name="Baba T."/>
            <person name="Sakata K."/>
            <person name="Nagamura Y."/>
            <person name="Aoki H."/>
            <person name="Arikawa K."/>
            <person name="Arita K."/>
            <person name="Bito T."/>
            <person name="Chiden Y."/>
            <person name="Fujitsuka N."/>
            <person name="Fukunaka R."/>
            <person name="Hamada M."/>
            <person name="Harada C."/>
            <person name="Hayashi A."/>
            <person name="Hijishita S."/>
            <person name="Honda M."/>
            <person name="Hosokawa S."/>
            <person name="Ichikawa Y."/>
            <person name="Idonuma A."/>
            <person name="Iijima M."/>
            <person name="Ikeda M."/>
            <person name="Ikeno M."/>
            <person name="Ito K."/>
            <person name="Ito S."/>
            <person name="Ito T."/>
            <person name="Ito Y."/>
            <person name="Ito Y."/>
            <person name="Iwabuchi A."/>
            <person name="Kamiya K."/>
            <person name="Karasawa W."/>
            <person name="Kurita K."/>
            <person name="Katagiri S."/>
            <person name="Kikuta A."/>
            <person name="Kobayashi H."/>
            <person name="Kobayashi N."/>
            <person name="Machita K."/>
            <person name="Maehara T."/>
            <person name="Masukawa M."/>
            <person name="Mizubayashi T."/>
            <person name="Mukai Y."/>
            <person name="Nagasaki H."/>
            <person name="Nagata Y."/>
            <person name="Naito S."/>
            <person name="Nakashima M."/>
            <person name="Nakama Y."/>
            <person name="Nakamichi Y."/>
            <person name="Nakamura M."/>
            <person name="Meguro A."/>
            <person name="Negishi M."/>
            <person name="Ohta I."/>
            <person name="Ohta T."/>
            <person name="Okamoto M."/>
            <person name="Ono N."/>
            <person name="Saji S."/>
            <person name="Sakaguchi M."/>
            <person name="Sakai K."/>
            <person name="Shibata M."/>
            <person name="Shimokawa T."/>
            <person name="Song J."/>
            <person name="Takazaki Y."/>
            <person name="Terasawa K."/>
            <person name="Tsugane M."/>
            <person name="Tsuji K."/>
            <person name="Ueda S."/>
            <person name="Waki K."/>
            <person name="Yamagata H."/>
            <person name="Yamamoto M."/>
            <person name="Yamamoto S."/>
            <person name="Yamane H."/>
            <person name="Yoshiki S."/>
            <person name="Yoshihara R."/>
            <person name="Yukawa K."/>
            <person name="Zhong H."/>
            <person name="Yano M."/>
            <person name="Yuan Q."/>
            <person name="Ouyang S."/>
            <person name="Liu J."/>
            <person name="Jones K.M."/>
            <person name="Gansberger K."/>
            <person name="Moffat K."/>
            <person name="Hill J."/>
            <person name="Bera J."/>
            <person name="Fadrosh D."/>
            <person name="Jin S."/>
            <person name="Johri S."/>
            <person name="Kim M."/>
            <person name="Overton L."/>
            <person name="Reardon M."/>
            <person name="Tsitrin T."/>
            <person name="Vuong H."/>
            <person name="Weaver B."/>
            <person name="Ciecko A."/>
            <person name="Tallon L."/>
            <person name="Jackson J."/>
            <person name="Pai G."/>
            <person name="Aken S.V."/>
            <person name="Utterback T."/>
            <person name="Reidmuller S."/>
            <person name="Feldblyum T."/>
            <person name="Hsiao J."/>
            <person name="Zismann V."/>
            <person name="Iobst S."/>
            <person name="de Vazeille A.R."/>
            <person name="Buell C.R."/>
            <person name="Ying K."/>
            <person name="Li Y."/>
            <person name="Lu T."/>
            <person name="Huang Y."/>
            <person name="Zhao Q."/>
            <person name="Feng Q."/>
            <person name="Zhang L."/>
            <person name="Zhu J."/>
            <person name="Weng Q."/>
            <person name="Mu J."/>
            <person name="Lu Y."/>
            <person name="Fan D."/>
            <person name="Liu Y."/>
            <person name="Guan J."/>
            <person name="Zhang Y."/>
            <person name="Yu S."/>
            <person name="Liu X."/>
            <person name="Zhang Y."/>
            <person name="Hong G."/>
            <person name="Han B."/>
            <person name="Choisne N."/>
            <person name="Demange N."/>
            <person name="Orjeda G."/>
            <person name="Samain S."/>
            <person name="Cattolico L."/>
            <person name="Pelletier E."/>
            <person name="Couloux A."/>
            <person name="Segurens B."/>
            <person name="Wincker P."/>
            <person name="D'Hont A."/>
            <person name="Scarpelli C."/>
            <person name="Weissenbach J."/>
            <person name="Salanoubat M."/>
            <person name="Quetier F."/>
            <person name="Yu Y."/>
            <person name="Kim H.R."/>
            <person name="Rambo T."/>
            <person name="Currie J."/>
            <person name="Collura K."/>
            <person name="Luo M."/>
            <person name="Yang T."/>
            <person name="Ammiraju J.S.S."/>
            <person name="Engler F."/>
            <person name="Soderlund C."/>
            <person name="Wing R.A."/>
            <person name="Palmer L.E."/>
            <person name="de la Bastide M."/>
            <person name="Spiegel L."/>
            <person name="Nascimento L."/>
            <person name="Zutavern T."/>
            <person name="O'Shaughnessy A."/>
            <person name="Dike S."/>
            <person name="Dedhia N."/>
            <person name="Preston R."/>
            <person name="Balija V."/>
            <person name="McCombie W.R."/>
            <person name="Chow T."/>
            <person name="Chen H."/>
            <person name="Chung M."/>
            <person name="Chen C."/>
            <person name="Shaw J."/>
            <person name="Wu H."/>
            <person name="Hsiao K."/>
            <person name="Chao Y."/>
            <person name="Chu M."/>
            <person name="Cheng C."/>
            <person name="Hour A."/>
            <person name="Lee P."/>
            <person name="Lin S."/>
            <person name="Lin Y."/>
            <person name="Liou J."/>
            <person name="Liu S."/>
            <person name="Hsing Y."/>
            <person name="Raghuvanshi S."/>
            <person name="Mohanty A."/>
            <person name="Bharti A.K."/>
            <person name="Gaur A."/>
            <person name="Gupta V."/>
            <person name="Kumar D."/>
            <person name="Ravi V."/>
            <person name="Vij S."/>
            <person name="Kapur A."/>
            <person name="Khurana P."/>
            <person name="Khurana P."/>
            <person name="Khurana J.P."/>
            <person name="Tyagi A.K."/>
            <person name="Gaikwad K."/>
            <person name="Singh A."/>
            <person name="Dalal V."/>
            <person name="Srivastava S."/>
            <person name="Dixit A."/>
            <person name="Pal A.K."/>
            <person name="Ghazi I.A."/>
            <person name="Yadav M."/>
            <person name="Pandit A."/>
            <person name="Bhargava A."/>
            <person name="Sureshbabu K."/>
            <person name="Batra K."/>
            <person name="Sharma T.R."/>
            <person name="Mohapatra T."/>
            <person name="Singh N.K."/>
            <person name="Messing J."/>
            <person name="Nelson A.B."/>
            <person name="Fuks G."/>
            <person name="Kavchok S."/>
            <person name="Keizer G."/>
            <person name="Linton E."/>
            <person name="Llaca V."/>
            <person name="Song R."/>
            <person name="Tanyolac B."/>
            <person name="Young S."/>
            <person name="Ho-Il K."/>
            <person name="Hahn J.H."/>
            <person name="Sangsakoo G."/>
            <person name="Vanavichit A."/>
            <person name="de Mattos Luiz.A.T."/>
            <person name="Zimmer P.D."/>
            <person name="Malone G."/>
            <person name="Dellagostin O."/>
            <person name="de Oliveira A.C."/>
            <person name="Bevan M."/>
            <person name="Bancroft I."/>
            <person name="Minx P."/>
            <person name="Cordum H."/>
            <person name="Wilson R."/>
            <person name="Cheng Z."/>
            <person name="Jin W."/>
            <person name="Jiang J."/>
            <person name="Leong S.A."/>
            <person name="Iwama H."/>
            <person name="Gojobori T."/>
            <person name="Itoh T."/>
            <person name="Niimura Y."/>
            <person name="Fujii Y."/>
            <person name="Habara T."/>
            <person name="Sakai H."/>
            <person name="Sato Y."/>
            <person name="Wilson G."/>
            <person name="Kumar K."/>
            <person name="McCouch S."/>
            <person name="Juretic N."/>
            <person name="Hoen D."/>
            <person name="Wright S."/>
            <person name="Bruskiewich R."/>
            <person name="Bureau T."/>
            <person name="Miyao A."/>
            <person name="Hirochika H."/>
            <person name="Nishikawa T."/>
            <person name="Kadowaki K."/>
            <person name="Sugiura M."/>
            <person name="Burr B."/>
            <person name="Sasaki T."/>
        </authorList>
    </citation>
    <scope>NUCLEOTIDE SEQUENCE [LARGE SCALE GENOMIC DNA]</scope>
    <source>
        <strain evidence="3">cv. Nipponbare</strain>
    </source>
</reference>
<evidence type="ECO:0000313" key="3">
    <source>
        <dbReference type="Proteomes" id="UP000059680"/>
    </source>
</evidence>
<name>A0A0P0UZ18_ORYSJ</name>
<evidence type="ECO:0000313" key="2">
    <source>
        <dbReference type="EMBL" id="BAS70791.1"/>
    </source>
</evidence>
<protein>
    <submittedName>
        <fullName evidence="2">Os01g0186950 protein</fullName>
    </submittedName>
</protein>
<proteinExistence type="predicted"/>
<sequence>MMLDQKKDAPPPLWRRLWAMASRACAAAEERTAFSATMSSSKRSKAQSSASTTASPLRSQMLWRTQQAPSTVGRSSSFTSVRFWRQPHRRLRRSNASRATPRTAATFSLSMCCAHVRFWWV</sequence>
<dbReference type="AlphaFoldDB" id="A0A0P0UZ18"/>